<proteinExistence type="predicted"/>
<dbReference type="Pfam" id="PF13456">
    <property type="entry name" value="RVT_3"/>
    <property type="match status" value="1"/>
</dbReference>
<keyword evidence="3" id="KW-1185">Reference proteome</keyword>
<dbReference type="InterPro" id="IPR012337">
    <property type="entry name" value="RNaseH-like_sf"/>
</dbReference>
<evidence type="ECO:0000313" key="2">
    <source>
        <dbReference type="EMBL" id="MFD1611970.1"/>
    </source>
</evidence>
<dbReference type="SUPFAM" id="SSF53098">
    <property type="entry name" value="Ribonuclease H-like"/>
    <property type="match status" value="1"/>
</dbReference>
<dbReference type="RefSeq" id="WP_380888549.1">
    <property type="nucleotide sequence ID" value="NZ_JBHUDY010000001.1"/>
</dbReference>
<evidence type="ECO:0000259" key="1">
    <source>
        <dbReference type="Pfam" id="PF13456"/>
    </source>
</evidence>
<gene>
    <name evidence="2" type="ORF">ACFSCW_09170</name>
</gene>
<comment type="caution">
    <text evidence="2">The sequence shown here is derived from an EMBL/GenBank/DDBJ whole genome shotgun (WGS) entry which is preliminary data.</text>
</comment>
<accession>A0ABW4I3W5</accession>
<dbReference type="Proteomes" id="UP001597115">
    <property type="component" value="Unassembled WGS sequence"/>
</dbReference>
<dbReference type="EMBL" id="JBHUDY010000001">
    <property type="protein sequence ID" value="MFD1611970.1"/>
    <property type="molecule type" value="Genomic_DNA"/>
</dbReference>
<evidence type="ECO:0000313" key="3">
    <source>
        <dbReference type="Proteomes" id="UP001597115"/>
    </source>
</evidence>
<dbReference type="InterPro" id="IPR002156">
    <property type="entry name" value="RNaseH_domain"/>
</dbReference>
<dbReference type="InterPro" id="IPR036397">
    <property type="entry name" value="RNaseH_sf"/>
</dbReference>
<reference evidence="3" key="1">
    <citation type="journal article" date="2019" name="Int. J. Syst. Evol. Microbiol.">
        <title>The Global Catalogue of Microorganisms (GCM) 10K type strain sequencing project: providing services to taxonomists for standard genome sequencing and annotation.</title>
        <authorList>
            <consortium name="The Broad Institute Genomics Platform"/>
            <consortium name="The Broad Institute Genome Sequencing Center for Infectious Disease"/>
            <person name="Wu L."/>
            <person name="Ma J."/>
        </authorList>
    </citation>
    <scope>NUCLEOTIDE SEQUENCE [LARGE SCALE GENOMIC DNA]</scope>
    <source>
        <strain evidence="3">CGMCC 1.16275</strain>
    </source>
</reference>
<protein>
    <submittedName>
        <fullName evidence="2">Reverse transcriptase-like protein</fullName>
    </submittedName>
</protein>
<feature type="domain" description="RNase H type-1" evidence="1">
    <location>
        <begin position="18"/>
        <end position="103"/>
    </location>
</feature>
<sequence>METAVVVKGRTYIQRGLGVGTSMDAEWLALIHAVKIAHDMGLSDPIFLGDALAVVNQANGTVKCREAFVRHLAELETLRVASAPLNVRYVKRTQNLAGIALARDRNGRHAREALTKTPG</sequence>
<dbReference type="Gene3D" id="3.30.420.10">
    <property type="entry name" value="Ribonuclease H-like superfamily/Ribonuclease H"/>
    <property type="match status" value="1"/>
</dbReference>
<organism evidence="2 3">
    <name type="scientific">Sphingomonas tabacisoli</name>
    <dbReference type="NCBI Taxonomy" id="2249466"/>
    <lineage>
        <taxon>Bacteria</taxon>
        <taxon>Pseudomonadati</taxon>
        <taxon>Pseudomonadota</taxon>
        <taxon>Alphaproteobacteria</taxon>
        <taxon>Sphingomonadales</taxon>
        <taxon>Sphingomonadaceae</taxon>
        <taxon>Sphingomonas</taxon>
    </lineage>
</organism>
<name>A0ABW4I3W5_9SPHN</name>